<dbReference type="Pfam" id="PF01098">
    <property type="entry name" value="FTSW_RODA_SPOVE"/>
    <property type="match status" value="1"/>
</dbReference>
<evidence type="ECO:0000256" key="6">
    <source>
        <dbReference type="SAM" id="MobiDB-lite"/>
    </source>
</evidence>
<feature type="region of interest" description="Disordered" evidence="6">
    <location>
        <begin position="451"/>
        <end position="485"/>
    </location>
</feature>
<keyword evidence="9" id="KW-1185">Reference proteome</keyword>
<reference evidence="8 9" key="1">
    <citation type="submission" date="2023-04" db="EMBL/GenBank/DDBJ databases">
        <title>Forest soil microbial communities from Buena Vista Peninsula, Colon Province, Panama.</title>
        <authorList>
            <person name="Bouskill N."/>
        </authorList>
    </citation>
    <scope>NUCLEOTIDE SEQUENCE [LARGE SCALE GENOMIC DNA]</scope>
    <source>
        <strain evidence="8 9">CFH S0262</strain>
    </source>
</reference>
<name>A0ABT6MJP0_9NOCA</name>
<keyword evidence="3" id="KW-0133">Cell shape</keyword>
<comment type="caution">
    <text evidence="8">The sequence shown here is derived from an EMBL/GenBank/DDBJ whole genome shotgun (WGS) entry which is preliminary data.</text>
</comment>
<evidence type="ECO:0000256" key="3">
    <source>
        <dbReference type="ARBA" id="ARBA00022960"/>
    </source>
</evidence>
<feature type="transmembrane region" description="Helical" evidence="7">
    <location>
        <begin position="23"/>
        <end position="43"/>
    </location>
</feature>
<keyword evidence="2 7" id="KW-0812">Transmembrane</keyword>
<feature type="transmembrane region" description="Helical" evidence="7">
    <location>
        <begin position="277"/>
        <end position="296"/>
    </location>
</feature>
<protein>
    <submittedName>
        <fullName evidence="8">Cell division protein FtsW (Lipid II flippase)</fullName>
    </submittedName>
</protein>
<feature type="transmembrane region" description="Helical" evidence="7">
    <location>
        <begin position="361"/>
        <end position="382"/>
    </location>
</feature>
<sequence length="485" mass="51995">MASERDRRRTSGSVDPLSARREWVGLLLLVAASGVTTIALVLVESSQPGPMTAGPLKYGGAFLCLYLTAFFAMRFLAPYADPVILPCVALLNGLGLVLIHRLDLAAAASAARQGQPIPAGVAGNQMVWTAAGVALFVAVLALVRDYRALSRYTYTFAVVGLALILVPAVLPARFSEVNGGKNWILLFGYSIQPGEFAKVILLISFASLLVAKRDLFTVAGRHVLGLDLPRARDLGPLVLVWLVSILVLVFEKNLGFSLLVFGTVLAMLYIATQRISWVLIGVAFFAVGCWIAYNLFAHVRVRFDTWRDPFADYADTGYQLSQSLFGLATGGLFGTGLGQGSPQMVPFANTDFIISTVGEELGLFGLAAVLSLYLVIVIRGFRAALTARDSFGKLLAAGLSFTIAWQMFVVVGGVTALIPLTGLTSPFLSYGGSSLLANFVLLALLIRISSDSRRPPPSRAPADGEPIADARTEAVPLRPRRHPRR</sequence>
<evidence type="ECO:0000313" key="9">
    <source>
        <dbReference type="Proteomes" id="UP001160334"/>
    </source>
</evidence>
<accession>A0ABT6MJP0</accession>
<evidence type="ECO:0000256" key="5">
    <source>
        <dbReference type="ARBA" id="ARBA00023136"/>
    </source>
</evidence>
<feature type="transmembrane region" description="Helical" evidence="7">
    <location>
        <begin position="154"/>
        <end position="174"/>
    </location>
</feature>
<keyword evidence="8" id="KW-0131">Cell cycle</keyword>
<feature type="transmembrane region" description="Helical" evidence="7">
    <location>
        <begin position="427"/>
        <end position="446"/>
    </location>
</feature>
<evidence type="ECO:0000256" key="7">
    <source>
        <dbReference type="SAM" id="Phobius"/>
    </source>
</evidence>
<dbReference type="EMBL" id="JARXVC010000015">
    <property type="protein sequence ID" value="MDH6283569.1"/>
    <property type="molecule type" value="Genomic_DNA"/>
</dbReference>
<dbReference type="Proteomes" id="UP001160334">
    <property type="component" value="Unassembled WGS sequence"/>
</dbReference>
<evidence type="ECO:0000256" key="4">
    <source>
        <dbReference type="ARBA" id="ARBA00022989"/>
    </source>
</evidence>
<dbReference type="PANTHER" id="PTHR30474:SF3">
    <property type="entry name" value="PEPTIDOGLYCAN GLYCOSYLTRANSFERASE RODA"/>
    <property type="match status" value="1"/>
</dbReference>
<dbReference type="RefSeq" id="WP_280762839.1">
    <property type="nucleotide sequence ID" value="NZ_JARXVC010000015.1"/>
</dbReference>
<evidence type="ECO:0000313" key="8">
    <source>
        <dbReference type="EMBL" id="MDH6283569.1"/>
    </source>
</evidence>
<dbReference type="GO" id="GO:0051301">
    <property type="term" value="P:cell division"/>
    <property type="evidence" value="ECO:0007669"/>
    <property type="project" value="UniProtKB-KW"/>
</dbReference>
<evidence type="ECO:0000256" key="1">
    <source>
        <dbReference type="ARBA" id="ARBA00004141"/>
    </source>
</evidence>
<feature type="transmembrane region" description="Helical" evidence="7">
    <location>
        <begin position="394"/>
        <end position="421"/>
    </location>
</feature>
<proteinExistence type="predicted"/>
<feature type="transmembrane region" description="Helical" evidence="7">
    <location>
        <begin position="83"/>
        <end position="102"/>
    </location>
</feature>
<comment type="subcellular location">
    <subcellularLocation>
        <location evidence="1">Membrane</location>
        <topology evidence="1">Multi-pass membrane protein</topology>
    </subcellularLocation>
</comment>
<dbReference type="InterPro" id="IPR001182">
    <property type="entry name" value="FtsW/RodA"/>
</dbReference>
<feature type="transmembrane region" description="Helical" evidence="7">
    <location>
        <begin position="122"/>
        <end position="142"/>
    </location>
</feature>
<feature type="transmembrane region" description="Helical" evidence="7">
    <location>
        <begin position="194"/>
        <end position="211"/>
    </location>
</feature>
<gene>
    <name evidence="8" type="ORF">M2280_004820</name>
</gene>
<keyword evidence="8" id="KW-0132">Cell division</keyword>
<organism evidence="8 9">
    <name type="scientific">Prescottella agglutinans</name>
    <dbReference type="NCBI Taxonomy" id="1644129"/>
    <lineage>
        <taxon>Bacteria</taxon>
        <taxon>Bacillati</taxon>
        <taxon>Actinomycetota</taxon>
        <taxon>Actinomycetes</taxon>
        <taxon>Mycobacteriales</taxon>
        <taxon>Nocardiaceae</taxon>
        <taxon>Prescottella</taxon>
    </lineage>
</organism>
<dbReference type="PANTHER" id="PTHR30474">
    <property type="entry name" value="CELL CYCLE PROTEIN"/>
    <property type="match status" value="1"/>
</dbReference>
<evidence type="ECO:0000256" key="2">
    <source>
        <dbReference type="ARBA" id="ARBA00022692"/>
    </source>
</evidence>
<feature type="transmembrane region" description="Helical" evidence="7">
    <location>
        <begin position="55"/>
        <end position="76"/>
    </location>
</feature>
<keyword evidence="5 7" id="KW-0472">Membrane</keyword>
<keyword evidence="4 7" id="KW-1133">Transmembrane helix</keyword>